<keyword evidence="1" id="KW-1185">Reference proteome</keyword>
<evidence type="ECO:0000313" key="2">
    <source>
        <dbReference type="WBParaSite" id="Pan_g1982.t1"/>
    </source>
</evidence>
<reference evidence="2" key="2">
    <citation type="submission" date="2020-10" db="UniProtKB">
        <authorList>
            <consortium name="WormBaseParasite"/>
        </authorList>
    </citation>
    <scope>IDENTIFICATION</scope>
</reference>
<evidence type="ECO:0000313" key="1">
    <source>
        <dbReference type="Proteomes" id="UP000492821"/>
    </source>
</evidence>
<reference evidence="1" key="1">
    <citation type="journal article" date="2013" name="Genetics">
        <title>The draft genome and transcriptome of Panagrellus redivivus are shaped by the harsh demands of a free-living lifestyle.</title>
        <authorList>
            <person name="Srinivasan J."/>
            <person name="Dillman A.R."/>
            <person name="Macchietto M.G."/>
            <person name="Heikkinen L."/>
            <person name="Lakso M."/>
            <person name="Fracchia K.M."/>
            <person name="Antoshechkin I."/>
            <person name="Mortazavi A."/>
            <person name="Wong G."/>
            <person name="Sternberg P.W."/>
        </authorList>
    </citation>
    <scope>NUCLEOTIDE SEQUENCE [LARGE SCALE GENOMIC DNA]</scope>
    <source>
        <strain evidence="1">MT8872</strain>
    </source>
</reference>
<name>A0A7E4VE88_PANRE</name>
<dbReference type="WBParaSite" id="Pan_g1982.t1">
    <property type="protein sequence ID" value="Pan_g1982.t1"/>
    <property type="gene ID" value="Pan_g1982"/>
</dbReference>
<sequence length="67" mass="7461">MHSSIGALTTVKFIWMAMADGSGPPFHVIGVLYIRVRPGGRFIPTHTGLPEALYFQLQSFIFNSHSR</sequence>
<organism evidence="1 2">
    <name type="scientific">Panagrellus redivivus</name>
    <name type="common">Microworm</name>
    <dbReference type="NCBI Taxonomy" id="6233"/>
    <lineage>
        <taxon>Eukaryota</taxon>
        <taxon>Metazoa</taxon>
        <taxon>Ecdysozoa</taxon>
        <taxon>Nematoda</taxon>
        <taxon>Chromadorea</taxon>
        <taxon>Rhabditida</taxon>
        <taxon>Tylenchina</taxon>
        <taxon>Panagrolaimomorpha</taxon>
        <taxon>Panagrolaimoidea</taxon>
        <taxon>Panagrolaimidae</taxon>
        <taxon>Panagrellus</taxon>
    </lineage>
</organism>
<accession>A0A7E4VE88</accession>
<dbReference type="AlphaFoldDB" id="A0A7E4VE88"/>
<dbReference type="Proteomes" id="UP000492821">
    <property type="component" value="Unassembled WGS sequence"/>
</dbReference>
<proteinExistence type="predicted"/>
<protein>
    <submittedName>
        <fullName evidence="2">Secreted protein</fullName>
    </submittedName>
</protein>